<evidence type="ECO:0000313" key="1">
    <source>
        <dbReference type="EMBL" id="PRQ50071.1"/>
    </source>
</evidence>
<organism evidence="1 2">
    <name type="scientific">Rosa chinensis</name>
    <name type="common">China rose</name>
    <dbReference type="NCBI Taxonomy" id="74649"/>
    <lineage>
        <taxon>Eukaryota</taxon>
        <taxon>Viridiplantae</taxon>
        <taxon>Streptophyta</taxon>
        <taxon>Embryophyta</taxon>
        <taxon>Tracheophyta</taxon>
        <taxon>Spermatophyta</taxon>
        <taxon>Magnoliopsida</taxon>
        <taxon>eudicotyledons</taxon>
        <taxon>Gunneridae</taxon>
        <taxon>Pentapetalae</taxon>
        <taxon>rosids</taxon>
        <taxon>fabids</taxon>
        <taxon>Rosales</taxon>
        <taxon>Rosaceae</taxon>
        <taxon>Rosoideae</taxon>
        <taxon>Rosoideae incertae sedis</taxon>
        <taxon>Rosa</taxon>
    </lineage>
</organism>
<protein>
    <submittedName>
        <fullName evidence="1">Uncharacterized protein</fullName>
    </submittedName>
</protein>
<dbReference type="AlphaFoldDB" id="A0A2P6RUH4"/>
<dbReference type="Proteomes" id="UP000238479">
    <property type="component" value="Chromosome 2"/>
</dbReference>
<proteinExistence type="predicted"/>
<dbReference type="OMA" id="MNFFIQT"/>
<gene>
    <name evidence="1" type="ORF">RchiOBHm_Chr2g0129021</name>
</gene>
<name>A0A2P6RUH4_ROSCH</name>
<dbReference type="EMBL" id="PDCK01000040">
    <property type="protein sequence ID" value="PRQ50071.1"/>
    <property type="molecule type" value="Genomic_DNA"/>
</dbReference>
<comment type="caution">
    <text evidence="1">The sequence shown here is derived from an EMBL/GenBank/DDBJ whole genome shotgun (WGS) entry which is preliminary data.</text>
</comment>
<accession>A0A2P6RUH4</accession>
<dbReference type="Gramene" id="PRQ50071">
    <property type="protein sequence ID" value="PRQ50071"/>
    <property type="gene ID" value="RchiOBHm_Chr2g0129021"/>
</dbReference>
<reference evidence="1 2" key="1">
    <citation type="journal article" date="2018" name="Nat. Genet.">
        <title>The Rosa genome provides new insights in the design of modern roses.</title>
        <authorList>
            <person name="Bendahmane M."/>
        </authorList>
    </citation>
    <scope>NUCLEOTIDE SEQUENCE [LARGE SCALE GENOMIC DNA]</scope>
    <source>
        <strain evidence="2">cv. Old Blush</strain>
    </source>
</reference>
<sequence>MVGTTSSSVMNFFIQTASFAASDAAMYSASVVESAVTLCLQLLQFTAPPFKVKTNPDVDFLSFTSD</sequence>
<keyword evidence="2" id="KW-1185">Reference proteome</keyword>
<evidence type="ECO:0000313" key="2">
    <source>
        <dbReference type="Proteomes" id="UP000238479"/>
    </source>
</evidence>